<gene>
    <name evidence="1" type="primary">g2017</name>
    <name evidence="1" type="ORF">NpPPO83_00002017</name>
</gene>
<dbReference type="EMBL" id="BSXG01000119">
    <property type="protein sequence ID" value="GME45467.1"/>
    <property type="molecule type" value="Genomic_DNA"/>
</dbReference>
<comment type="caution">
    <text evidence="1">The sequence shown here is derived from an EMBL/GenBank/DDBJ whole genome shotgun (WGS) entry which is preliminary data.</text>
</comment>
<accession>A0ACB5SK72</accession>
<keyword evidence="2" id="KW-1185">Reference proteome</keyword>
<organism evidence="1 2">
    <name type="scientific">Neofusicoccum parvum</name>
    <dbReference type="NCBI Taxonomy" id="310453"/>
    <lineage>
        <taxon>Eukaryota</taxon>
        <taxon>Fungi</taxon>
        <taxon>Dikarya</taxon>
        <taxon>Ascomycota</taxon>
        <taxon>Pezizomycotina</taxon>
        <taxon>Dothideomycetes</taxon>
        <taxon>Dothideomycetes incertae sedis</taxon>
        <taxon>Botryosphaeriales</taxon>
        <taxon>Botryosphaeriaceae</taxon>
        <taxon>Neofusicoccum</taxon>
    </lineage>
</organism>
<evidence type="ECO:0000313" key="1">
    <source>
        <dbReference type="EMBL" id="GME45467.1"/>
    </source>
</evidence>
<protein>
    <submittedName>
        <fullName evidence="1">Uncharacterized protein</fullName>
    </submittedName>
</protein>
<evidence type="ECO:0000313" key="2">
    <source>
        <dbReference type="Proteomes" id="UP001165186"/>
    </source>
</evidence>
<dbReference type="Proteomes" id="UP001165186">
    <property type="component" value="Unassembled WGS sequence"/>
</dbReference>
<name>A0ACB5SK72_9PEZI</name>
<reference evidence="1" key="1">
    <citation type="submission" date="2024-09" db="EMBL/GenBank/DDBJ databases">
        <title>Draft Genome Sequences of Neofusicoccum parvum.</title>
        <authorList>
            <person name="Ashida A."/>
            <person name="Camagna M."/>
            <person name="Tanaka A."/>
            <person name="Takemoto D."/>
        </authorList>
    </citation>
    <scope>NUCLEOTIDE SEQUENCE</scope>
    <source>
        <strain evidence="1">PPO83</strain>
    </source>
</reference>
<proteinExistence type="predicted"/>
<sequence length="407" mass="43426">MRYAGTTIFGPSDYRVILADWTNIKGPFTNTTPWGKTKNYDDYNLTSGFMTPSILNVTLPTIRAVSCSLALHRLTVNTTYAFSASDRTWNPTTFDRATLANRSSLNASALPSFLRPYATSANGTALLDFADITTNRPGRLQSAALWPTRGSPLNFFELLAAHAQYDLGALPALLDADAFAPAVRTMFTAYTAEMLTELRGAAAAGARAAGVAPGGVPARLRFRESRVVQDVGSTVALEVLLAVVAACFAWVFVRFPSQALLPRSPGSVAARMALVAGSGLVGRLREGGVRGVGEGNGEAEAVWRERAGLGWWEEVRGGARVDGGERRMRWGIDVGEGVVRRSWNHPPAVQAPVEIEMGPVASGRSSASLMSRRGEEELGPALSRRSSVSSMSRRSSSASSGVTIISE</sequence>